<dbReference type="Proteomes" id="UP000008021">
    <property type="component" value="Chromosome 8"/>
</dbReference>
<sequence>MMLLVRKLLADPKICTLYALSRRGVAARRRVDPAPAGRSSLAASAAAGCSLLAPPPLLLGCSTGWWRRRRLLGSSAPPPLRPPSPVSTSPAPGRQRIVASPSPAQPPSLSAVASSHPRRGVATRQPPLSSAVPCRRRAVTARGLELQLLFQSDDKSTTD</sequence>
<keyword evidence="3" id="KW-1185">Reference proteome</keyword>
<proteinExistence type="predicted"/>
<dbReference type="AlphaFoldDB" id="A0A0E0EM11"/>
<protein>
    <submittedName>
        <fullName evidence="2">Uncharacterized protein</fullName>
    </submittedName>
</protein>
<organism evidence="2">
    <name type="scientific">Oryza meridionalis</name>
    <dbReference type="NCBI Taxonomy" id="40149"/>
    <lineage>
        <taxon>Eukaryota</taxon>
        <taxon>Viridiplantae</taxon>
        <taxon>Streptophyta</taxon>
        <taxon>Embryophyta</taxon>
        <taxon>Tracheophyta</taxon>
        <taxon>Spermatophyta</taxon>
        <taxon>Magnoliopsida</taxon>
        <taxon>Liliopsida</taxon>
        <taxon>Poales</taxon>
        <taxon>Poaceae</taxon>
        <taxon>BOP clade</taxon>
        <taxon>Oryzoideae</taxon>
        <taxon>Oryzeae</taxon>
        <taxon>Oryzinae</taxon>
        <taxon>Oryza</taxon>
    </lineage>
</organism>
<evidence type="ECO:0000313" key="2">
    <source>
        <dbReference type="EnsemblPlants" id="OMERI08G13420.1"/>
    </source>
</evidence>
<feature type="region of interest" description="Disordered" evidence="1">
    <location>
        <begin position="72"/>
        <end position="134"/>
    </location>
</feature>
<accession>A0A0E0EM11</accession>
<evidence type="ECO:0000256" key="1">
    <source>
        <dbReference type="SAM" id="MobiDB-lite"/>
    </source>
</evidence>
<feature type="compositionally biased region" description="Low complexity" evidence="1">
    <location>
        <begin position="99"/>
        <end position="115"/>
    </location>
</feature>
<reference evidence="2" key="2">
    <citation type="submission" date="2018-05" db="EMBL/GenBank/DDBJ databases">
        <title>OmerRS3 (Oryza meridionalis Reference Sequence Version 3).</title>
        <authorList>
            <person name="Zhang J."/>
            <person name="Kudrna D."/>
            <person name="Lee S."/>
            <person name="Talag J."/>
            <person name="Welchert J."/>
            <person name="Wing R.A."/>
        </authorList>
    </citation>
    <scope>NUCLEOTIDE SEQUENCE [LARGE SCALE GENOMIC DNA]</scope>
    <source>
        <strain evidence="2">cv. OR44</strain>
    </source>
</reference>
<feature type="compositionally biased region" description="Pro residues" evidence="1">
    <location>
        <begin position="76"/>
        <end position="85"/>
    </location>
</feature>
<dbReference type="HOGENOM" id="CLU_1663534_0_0_1"/>
<reference evidence="2" key="1">
    <citation type="submission" date="2015-04" db="UniProtKB">
        <authorList>
            <consortium name="EnsemblPlants"/>
        </authorList>
    </citation>
    <scope>IDENTIFICATION</scope>
</reference>
<dbReference type="EnsemblPlants" id="OMERI08G13420.1">
    <property type="protein sequence ID" value="OMERI08G13420.1"/>
    <property type="gene ID" value="OMERI08G13420"/>
</dbReference>
<evidence type="ECO:0000313" key="3">
    <source>
        <dbReference type="Proteomes" id="UP000008021"/>
    </source>
</evidence>
<dbReference type="Gramene" id="OMERI08G13420.1">
    <property type="protein sequence ID" value="OMERI08G13420.1"/>
    <property type="gene ID" value="OMERI08G13420"/>
</dbReference>
<name>A0A0E0EM11_9ORYZ</name>